<evidence type="ECO:0000256" key="1">
    <source>
        <dbReference type="SAM" id="MobiDB-lite"/>
    </source>
</evidence>
<organism evidence="2 3">
    <name type="scientific">Paramecium pentaurelia</name>
    <dbReference type="NCBI Taxonomy" id="43138"/>
    <lineage>
        <taxon>Eukaryota</taxon>
        <taxon>Sar</taxon>
        <taxon>Alveolata</taxon>
        <taxon>Ciliophora</taxon>
        <taxon>Intramacronucleata</taxon>
        <taxon>Oligohymenophorea</taxon>
        <taxon>Peniculida</taxon>
        <taxon>Parameciidae</taxon>
        <taxon>Paramecium</taxon>
    </lineage>
</organism>
<proteinExistence type="predicted"/>
<feature type="region of interest" description="Disordered" evidence="1">
    <location>
        <begin position="30"/>
        <end position="53"/>
    </location>
</feature>
<evidence type="ECO:0000313" key="2">
    <source>
        <dbReference type="EMBL" id="CAD8198260.1"/>
    </source>
</evidence>
<accession>A0A8S1XB33</accession>
<protein>
    <submittedName>
        <fullName evidence="2">Uncharacterized protein</fullName>
    </submittedName>
</protein>
<comment type="caution">
    <text evidence="2">The sequence shown here is derived from an EMBL/GenBank/DDBJ whole genome shotgun (WGS) entry which is preliminary data.</text>
</comment>
<keyword evidence="3" id="KW-1185">Reference proteome</keyword>
<reference evidence="2" key="1">
    <citation type="submission" date="2021-01" db="EMBL/GenBank/DDBJ databases">
        <authorList>
            <consortium name="Genoscope - CEA"/>
            <person name="William W."/>
        </authorList>
    </citation>
    <scope>NUCLEOTIDE SEQUENCE</scope>
</reference>
<name>A0A8S1XB33_9CILI</name>
<dbReference type="EMBL" id="CAJJDO010000118">
    <property type="protein sequence ID" value="CAD8198260.1"/>
    <property type="molecule type" value="Genomic_DNA"/>
</dbReference>
<dbReference type="Proteomes" id="UP000689195">
    <property type="component" value="Unassembled WGS sequence"/>
</dbReference>
<gene>
    <name evidence="2" type="ORF">PPENT_87.1.T1180038</name>
</gene>
<dbReference type="AlphaFoldDB" id="A0A8S1XB33"/>
<sequence>MLKIIGIKQQYLGEPQLQLNEFRGKFWNSKGYNNPKAQKPNKADLFKGAQQQS</sequence>
<evidence type="ECO:0000313" key="3">
    <source>
        <dbReference type="Proteomes" id="UP000689195"/>
    </source>
</evidence>